<dbReference type="AlphaFoldDB" id="A0A061AXB1"/>
<name>A0A061AXB1_CYBFA</name>
<dbReference type="VEuPathDB" id="FungiDB:BON22_2589"/>
<evidence type="ECO:0000313" key="5">
    <source>
        <dbReference type="Proteomes" id="UP000189513"/>
    </source>
</evidence>
<reference evidence="4" key="3">
    <citation type="submission" date="2017-01" db="EMBL/GenBank/DDBJ databases">
        <authorList>
            <person name="Mah S.A."/>
            <person name="Swanson W.J."/>
            <person name="Moy G.W."/>
            <person name="Vacquier V.D."/>
        </authorList>
    </citation>
    <scope>NUCLEOTIDE SEQUENCE [LARGE SCALE GENOMIC DNA]</scope>
    <source>
        <strain evidence="4">65</strain>
    </source>
</reference>
<reference evidence="5" key="2">
    <citation type="journal article" date="2017" name="Genome Announc.">
        <title>Genome sequences of Cyberlindnera fabianii 65, Pichia kudriavzevii 129, and Saccharomyces cerevisiae 131 isolated from fermented masau fruits in Zimbabwe.</title>
        <authorList>
            <person name="van Rijswijck I.M.H."/>
            <person name="Derks M.F.L."/>
            <person name="Abee T."/>
            <person name="de Ridder D."/>
            <person name="Smid E.J."/>
        </authorList>
    </citation>
    <scope>NUCLEOTIDE SEQUENCE [LARGE SCALE GENOMIC DNA]</scope>
    <source>
        <strain evidence="5">65</strain>
    </source>
</reference>
<evidence type="ECO:0000313" key="3">
    <source>
        <dbReference type="EMBL" id="CDR42308.1"/>
    </source>
</evidence>
<evidence type="ECO:0000313" key="4">
    <source>
        <dbReference type="EMBL" id="ONH67619.1"/>
    </source>
</evidence>
<feature type="signal peptide" evidence="2">
    <location>
        <begin position="1"/>
        <end position="17"/>
    </location>
</feature>
<feature type="compositionally biased region" description="Low complexity" evidence="1">
    <location>
        <begin position="263"/>
        <end position="310"/>
    </location>
</feature>
<feature type="chain" id="PRO_5015026810" evidence="2">
    <location>
        <begin position="18"/>
        <end position="334"/>
    </location>
</feature>
<organism evidence="3">
    <name type="scientific">Cyberlindnera fabianii</name>
    <name type="common">Yeast</name>
    <name type="synonym">Hansenula fabianii</name>
    <dbReference type="NCBI Taxonomy" id="36022"/>
    <lineage>
        <taxon>Eukaryota</taxon>
        <taxon>Fungi</taxon>
        <taxon>Dikarya</taxon>
        <taxon>Ascomycota</taxon>
        <taxon>Saccharomycotina</taxon>
        <taxon>Saccharomycetes</taxon>
        <taxon>Phaffomycetales</taxon>
        <taxon>Phaffomycetaceae</taxon>
        <taxon>Cyberlindnera</taxon>
    </lineage>
</organism>
<evidence type="ECO:0000256" key="1">
    <source>
        <dbReference type="SAM" id="MobiDB-lite"/>
    </source>
</evidence>
<sequence length="334" mass="36420">MRLILSAIALFTAKTLAQDSWVSQPDPVSSSALTQPLSTITSEPYVLSTSFPPDSTYASLTEIYGIITTSYYDYNGDWIAHLTFGERPLSSVIRTLTYSKTNTEFTKLSLMTDYHVFTSFIVTRTFLRGNCTTHHQEWYYLGQDTITMICRDEYDYCSMYGSYSPTITQLWSMPSSYGEIKTTTISTRDYPYSYCKLTVDGGAVGPIEESSTFEGTRYNTSYSEEPIFRSSSSLGEASNSSDTNSGSFMSGSSYYIETSTSLSSDSSESTLEGLSSSSSSLSDLGSNHEPSSTAVSTSDSSSSASSTDGSGNVGSSMSPILSLVVLFTSLFVFY</sequence>
<dbReference type="EMBL" id="LK052894">
    <property type="protein sequence ID" value="CDR42308.1"/>
    <property type="molecule type" value="Genomic_DNA"/>
</dbReference>
<dbReference type="EMBL" id="MPUK01000004">
    <property type="protein sequence ID" value="ONH67619.1"/>
    <property type="molecule type" value="Genomic_DNA"/>
</dbReference>
<evidence type="ECO:0000256" key="2">
    <source>
        <dbReference type="SAM" id="SignalP"/>
    </source>
</evidence>
<keyword evidence="5" id="KW-1185">Reference proteome</keyword>
<dbReference type="Proteomes" id="UP000189513">
    <property type="component" value="Unassembled WGS sequence"/>
</dbReference>
<keyword evidence="2" id="KW-0732">Signal</keyword>
<gene>
    <name evidence="4" type="ORF">BON22_2589</name>
    <name evidence="3" type="ORF">CYFA0S_09e00716g</name>
</gene>
<reference evidence="3" key="1">
    <citation type="journal article" date="2014" name="Genome Announc.">
        <title>Genome sequence of the yeast Cyberlindnera fabianii (Hansenula fabianii).</title>
        <authorList>
            <person name="Freel K.C."/>
            <person name="Sarilar V."/>
            <person name="Neuveglise C."/>
            <person name="Devillers H."/>
            <person name="Friedrich A."/>
            <person name="Schacherer J."/>
        </authorList>
    </citation>
    <scope>NUCLEOTIDE SEQUENCE</scope>
    <source>
        <strain evidence="3">YJS4271</strain>
    </source>
</reference>
<accession>A0A061AXB1</accession>
<proteinExistence type="predicted"/>
<protein>
    <submittedName>
        <fullName evidence="3">CYFA0S09e00716g1_1</fullName>
    </submittedName>
</protein>
<feature type="region of interest" description="Disordered" evidence="1">
    <location>
        <begin position="263"/>
        <end position="314"/>
    </location>
</feature>